<dbReference type="PROSITE" id="PS50157">
    <property type="entry name" value="ZINC_FINGER_C2H2_2"/>
    <property type="match status" value="5"/>
</dbReference>
<evidence type="ECO:0000256" key="5">
    <source>
        <dbReference type="ARBA" id="ARBA00022833"/>
    </source>
</evidence>
<evidence type="ECO:0000256" key="6">
    <source>
        <dbReference type="ARBA" id="ARBA00023015"/>
    </source>
</evidence>
<evidence type="ECO:0000256" key="9">
    <source>
        <dbReference type="ARBA" id="ARBA00023242"/>
    </source>
</evidence>
<dbReference type="InParanoid" id="S8DTK6"/>
<keyword evidence="6" id="KW-0805">Transcription regulation</keyword>
<name>S8DTK6_FOMSC</name>
<dbReference type="SUPFAM" id="SSF57667">
    <property type="entry name" value="beta-beta-alpha zinc fingers"/>
    <property type="match status" value="4"/>
</dbReference>
<keyword evidence="2" id="KW-0479">Metal-binding</keyword>
<keyword evidence="7" id="KW-0238">DNA-binding</keyword>
<evidence type="ECO:0000256" key="4">
    <source>
        <dbReference type="ARBA" id="ARBA00022771"/>
    </source>
</evidence>
<dbReference type="InterPro" id="IPR013087">
    <property type="entry name" value="Znf_C2H2_type"/>
</dbReference>
<dbReference type="HOGENOM" id="CLU_029481_0_0_1"/>
<dbReference type="InterPro" id="IPR036236">
    <property type="entry name" value="Znf_C2H2_sf"/>
</dbReference>
<dbReference type="GO" id="GO:0000981">
    <property type="term" value="F:DNA-binding transcription factor activity, RNA polymerase II-specific"/>
    <property type="evidence" value="ECO:0007669"/>
    <property type="project" value="TreeGrafter"/>
</dbReference>
<feature type="domain" description="C2H2-type" evidence="12">
    <location>
        <begin position="332"/>
        <end position="359"/>
    </location>
</feature>
<dbReference type="eggNOG" id="KOG1721">
    <property type="taxonomic scope" value="Eukaryota"/>
</dbReference>
<dbReference type="InterPro" id="IPR050329">
    <property type="entry name" value="GLI_C2H2-zinc-finger"/>
</dbReference>
<dbReference type="GO" id="GO:0045944">
    <property type="term" value="P:positive regulation of transcription by RNA polymerase II"/>
    <property type="evidence" value="ECO:0007669"/>
    <property type="project" value="UniProtKB-ARBA"/>
</dbReference>
<dbReference type="FunFam" id="3.30.160.60:FF:002343">
    <property type="entry name" value="Zinc finger protein 33A"/>
    <property type="match status" value="1"/>
</dbReference>
<evidence type="ECO:0000313" key="13">
    <source>
        <dbReference type="EMBL" id="EPS94558.1"/>
    </source>
</evidence>
<evidence type="ECO:0000256" key="3">
    <source>
        <dbReference type="ARBA" id="ARBA00022737"/>
    </source>
</evidence>
<reference evidence="13 14" key="1">
    <citation type="journal article" date="2012" name="Science">
        <title>The Paleozoic origin of enzymatic lignin decomposition reconstructed from 31 fungal genomes.</title>
        <authorList>
            <person name="Floudas D."/>
            <person name="Binder M."/>
            <person name="Riley R."/>
            <person name="Barry K."/>
            <person name="Blanchette R.A."/>
            <person name="Henrissat B."/>
            <person name="Martinez A.T."/>
            <person name="Otillar R."/>
            <person name="Spatafora J.W."/>
            <person name="Yadav J.S."/>
            <person name="Aerts A."/>
            <person name="Benoit I."/>
            <person name="Boyd A."/>
            <person name="Carlson A."/>
            <person name="Copeland A."/>
            <person name="Coutinho P.M."/>
            <person name="de Vries R.P."/>
            <person name="Ferreira P."/>
            <person name="Findley K."/>
            <person name="Foster B."/>
            <person name="Gaskell J."/>
            <person name="Glotzer D."/>
            <person name="Gorecki P."/>
            <person name="Heitman J."/>
            <person name="Hesse C."/>
            <person name="Hori C."/>
            <person name="Igarashi K."/>
            <person name="Jurgens J.A."/>
            <person name="Kallen N."/>
            <person name="Kersten P."/>
            <person name="Kohler A."/>
            <person name="Kuees U."/>
            <person name="Kumar T.K.A."/>
            <person name="Kuo A."/>
            <person name="LaButti K."/>
            <person name="Larrondo L.F."/>
            <person name="Lindquist E."/>
            <person name="Ling A."/>
            <person name="Lombard V."/>
            <person name="Lucas S."/>
            <person name="Lundell T."/>
            <person name="Martin R."/>
            <person name="McLaughlin D.J."/>
            <person name="Morgenstern I."/>
            <person name="Morin E."/>
            <person name="Murat C."/>
            <person name="Nagy L.G."/>
            <person name="Nolan M."/>
            <person name="Ohm R.A."/>
            <person name="Patyshakuliyeva A."/>
            <person name="Rokas A."/>
            <person name="Ruiz-Duenas F.J."/>
            <person name="Sabat G."/>
            <person name="Salamov A."/>
            <person name="Samejima M."/>
            <person name="Schmutz J."/>
            <person name="Slot J.C."/>
            <person name="St John F."/>
            <person name="Stenlid J."/>
            <person name="Sun H."/>
            <person name="Sun S."/>
            <person name="Syed K."/>
            <person name="Tsang A."/>
            <person name="Wiebenga A."/>
            <person name="Young D."/>
            <person name="Pisabarro A."/>
            <person name="Eastwood D.C."/>
            <person name="Martin F."/>
            <person name="Cullen D."/>
            <person name="Grigoriev I.V."/>
            <person name="Hibbett D.S."/>
        </authorList>
    </citation>
    <scope>NUCLEOTIDE SEQUENCE</scope>
    <source>
        <strain evidence="14">FP-58527</strain>
    </source>
</reference>
<dbReference type="AlphaFoldDB" id="S8DTK6"/>
<evidence type="ECO:0000256" key="7">
    <source>
        <dbReference type="ARBA" id="ARBA00023125"/>
    </source>
</evidence>
<evidence type="ECO:0000256" key="8">
    <source>
        <dbReference type="ARBA" id="ARBA00023163"/>
    </source>
</evidence>
<feature type="compositionally biased region" description="Low complexity" evidence="11">
    <location>
        <begin position="236"/>
        <end position="249"/>
    </location>
</feature>
<dbReference type="Gene3D" id="3.30.160.60">
    <property type="entry name" value="Classic Zinc Finger"/>
    <property type="match status" value="7"/>
</dbReference>
<feature type="domain" description="C2H2-type" evidence="12">
    <location>
        <begin position="298"/>
        <end position="331"/>
    </location>
</feature>
<comment type="subcellular location">
    <subcellularLocation>
        <location evidence="1">Nucleus</location>
    </subcellularLocation>
</comment>
<dbReference type="GO" id="GO:0005634">
    <property type="term" value="C:nucleus"/>
    <property type="evidence" value="ECO:0007669"/>
    <property type="project" value="UniProtKB-SubCell"/>
</dbReference>
<organism evidence="13 14">
    <name type="scientific">Fomitopsis schrenkii</name>
    <name type="common">Brown rot fungus</name>
    <dbReference type="NCBI Taxonomy" id="2126942"/>
    <lineage>
        <taxon>Eukaryota</taxon>
        <taxon>Fungi</taxon>
        <taxon>Dikarya</taxon>
        <taxon>Basidiomycota</taxon>
        <taxon>Agaricomycotina</taxon>
        <taxon>Agaricomycetes</taxon>
        <taxon>Polyporales</taxon>
        <taxon>Fomitopsis</taxon>
    </lineage>
</organism>
<dbReference type="FunFam" id="3.30.160.60:FF:000032">
    <property type="entry name" value="Krueppel-like factor 4"/>
    <property type="match status" value="1"/>
</dbReference>
<evidence type="ECO:0000256" key="10">
    <source>
        <dbReference type="PROSITE-ProRule" id="PRU00042"/>
    </source>
</evidence>
<dbReference type="Proteomes" id="UP000015241">
    <property type="component" value="Unassembled WGS sequence"/>
</dbReference>
<dbReference type="GO" id="GO:0000978">
    <property type="term" value="F:RNA polymerase II cis-regulatory region sequence-specific DNA binding"/>
    <property type="evidence" value="ECO:0007669"/>
    <property type="project" value="UniProtKB-ARBA"/>
</dbReference>
<dbReference type="PANTHER" id="PTHR19818:SF139">
    <property type="entry name" value="PAIR-RULE PROTEIN ODD-PAIRED"/>
    <property type="match status" value="1"/>
</dbReference>
<feature type="region of interest" description="Disordered" evidence="11">
    <location>
        <begin position="230"/>
        <end position="250"/>
    </location>
</feature>
<feature type="region of interest" description="Disordered" evidence="11">
    <location>
        <begin position="131"/>
        <end position="156"/>
    </location>
</feature>
<feature type="region of interest" description="Disordered" evidence="11">
    <location>
        <begin position="429"/>
        <end position="453"/>
    </location>
</feature>
<dbReference type="FunFam" id="3.30.160.60:FF:000125">
    <property type="entry name" value="Putative zinc finger protein 143"/>
    <property type="match status" value="1"/>
</dbReference>
<dbReference type="FunFam" id="3.30.160.60:FF:000325">
    <property type="entry name" value="ZFP90 zinc finger protein"/>
    <property type="match status" value="1"/>
</dbReference>
<evidence type="ECO:0000256" key="11">
    <source>
        <dbReference type="SAM" id="MobiDB-lite"/>
    </source>
</evidence>
<dbReference type="PANTHER" id="PTHR19818">
    <property type="entry name" value="ZINC FINGER PROTEIN ZIC AND GLI"/>
    <property type="match status" value="1"/>
</dbReference>
<gene>
    <name evidence="13" type="ORF">FOMPIDRAFT_1063143</name>
</gene>
<keyword evidence="14" id="KW-1185">Reference proteome</keyword>
<proteinExistence type="predicted"/>
<evidence type="ECO:0000256" key="2">
    <source>
        <dbReference type="ARBA" id="ARBA00022723"/>
    </source>
</evidence>
<dbReference type="OrthoDB" id="3437960at2759"/>
<feature type="compositionally biased region" description="Polar residues" evidence="11">
    <location>
        <begin position="145"/>
        <end position="156"/>
    </location>
</feature>
<accession>S8DTK6</accession>
<evidence type="ECO:0000313" key="14">
    <source>
        <dbReference type="Proteomes" id="UP000015241"/>
    </source>
</evidence>
<sequence>MTPPHPDIVWDPALAAFLCGCTESQVANFTGGYPNMSTTNSTSSTPQLTPSPVTFHTQAQHLLQPAGLPIQNHSQLSQMSNDVNQLYAQQPSRSPQPQFLPHRCQWGGCFASFGTLTELAGHVNLQHLRPAATNPGAAAPPPVHSPQQGPSAVNVTTSGLSLDGLSCMWADCQLYPSPQSIPGSSTGTTFDSALDVLASHLLEDHLGLPLRSQKPEQTPQGAQNVDIQAPVPAPAAPGVASDALSSTYSPPTPLPEHDCAASPVHVCRWEGCMASYPTCNELTAHITAEHVGSGKAHYECRWEGCARHGEKGFSSKQKILRHLQSHTGHRPFQCEICGQFFSEAATLAQHKRRHTQEKPYVCDFPGCGKSFAITGALTIHKRTHNGHKPFKCSYCDRTFAESSNLSKHLRTHTGARPYPCMEPGCNKSFARPDQLTRHQNVHRKKSVESETAA</sequence>
<feature type="domain" description="C2H2-type" evidence="12">
    <location>
        <begin position="390"/>
        <end position="417"/>
    </location>
</feature>
<keyword evidence="3" id="KW-0677">Repeat</keyword>
<protein>
    <recommendedName>
        <fullName evidence="12">C2H2-type domain-containing protein</fullName>
    </recommendedName>
</protein>
<dbReference type="GO" id="GO:0008270">
    <property type="term" value="F:zinc ion binding"/>
    <property type="evidence" value="ECO:0007669"/>
    <property type="project" value="UniProtKB-KW"/>
</dbReference>
<keyword evidence="9" id="KW-0539">Nucleus</keyword>
<dbReference type="SMART" id="SM00355">
    <property type="entry name" value="ZnF_C2H2"/>
    <property type="match status" value="7"/>
</dbReference>
<feature type="domain" description="C2H2-type" evidence="12">
    <location>
        <begin position="360"/>
        <end position="389"/>
    </location>
</feature>
<dbReference type="EMBL" id="KE504229">
    <property type="protein sequence ID" value="EPS94558.1"/>
    <property type="molecule type" value="Genomic_DNA"/>
</dbReference>
<dbReference type="Pfam" id="PF00096">
    <property type="entry name" value="zf-C2H2"/>
    <property type="match status" value="4"/>
</dbReference>
<feature type="domain" description="C2H2-type" evidence="12">
    <location>
        <begin position="418"/>
        <end position="447"/>
    </location>
</feature>
<keyword evidence="4 10" id="KW-0863">Zinc-finger</keyword>
<keyword evidence="8" id="KW-0804">Transcription</keyword>
<dbReference type="PROSITE" id="PS00028">
    <property type="entry name" value="ZINC_FINGER_C2H2_1"/>
    <property type="match status" value="6"/>
</dbReference>
<evidence type="ECO:0000256" key="1">
    <source>
        <dbReference type="ARBA" id="ARBA00004123"/>
    </source>
</evidence>
<keyword evidence="5" id="KW-0862">Zinc</keyword>
<dbReference type="STRING" id="743788.S8DTK6"/>
<evidence type="ECO:0000259" key="12">
    <source>
        <dbReference type="PROSITE" id="PS50157"/>
    </source>
</evidence>